<proteinExistence type="predicted"/>
<dbReference type="EMBL" id="LT906470">
    <property type="protein sequence ID" value="SNV58816.1"/>
    <property type="molecule type" value="Genomic_DNA"/>
</dbReference>
<evidence type="ECO:0000313" key="2">
    <source>
        <dbReference type="Proteomes" id="UP000214973"/>
    </source>
</evidence>
<evidence type="ECO:0000313" key="1">
    <source>
        <dbReference type="EMBL" id="SNV58816.1"/>
    </source>
</evidence>
<accession>A0A239YKA0</accession>
<dbReference type="Proteomes" id="UP000214973">
    <property type="component" value="Chromosome 1"/>
</dbReference>
<name>A0A239YKA0_9FIRM</name>
<keyword evidence="2" id="KW-1185">Reference proteome</keyword>
<dbReference type="RefSeq" id="WP_095065308.1">
    <property type="nucleotide sequence ID" value="NZ_LT906470.1"/>
</dbReference>
<reference evidence="1 2" key="1">
    <citation type="submission" date="2017-06" db="EMBL/GenBank/DDBJ databases">
        <authorList>
            <consortium name="Pathogen Informatics"/>
        </authorList>
    </citation>
    <scope>NUCLEOTIDE SEQUENCE [LARGE SCALE GENOMIC DNA]</scope>
    <source>
        <strain evidence="1 2">NCTC12018</strain>
    </source>
</reference>
<protein>
    <submittedName>
        <fullName evidence="1">Uncharacterized protein</fullName>
    </submittedName>
</protein>
<sequence>MAKIKIQKGLSDADMMKHFKADDNFEETMFDMERVANKPTIHQSTKRKEDSFYREFLTEKVETLIGKMLLDIKMEYFKEGEGAFSIQVKRDGKNIVLETAPKKVKP</sequence>
<dbReference type="AlphaFoldDB" id="A0A239YKA0"/>
<organism evidence="1 2">
    <name type="scientific">Veillonella rodentium</name>
    <dbReference type="NCBI Taxonomy" id="248315"/>
    <lineage>
        <taxon>Bacteria</taxon>
        <taxon>Bacillati</taxon>
        <taxon>Bacillota</taxon>
        <taxon>Negativicutes</taxon>
        <taxon>Veillonellales</taxon>
        <taxon>Veillonellaceae</taxon>
        <taxon>Veillonella</taxon>
    </lineage>
</organism>
<dbReference type="KEGG" id="vrm:44547418_00412"/>
<gene>
    <name evidence="1" type="ORF">SAMEA44547418_00412</name>
</gene>